<evidence type="ECO:0000313" key="2">
    <source>
        <dbReference type="EMBL" id="PTD06413.1"/>
    </source>
</evidence>
<dbReference type="Proteomes" id="UP000241587">
    <property type="component" value="Unassembled WGS sequence"/>
</dbReference>
<dbReference type="Proteomes" id="UP000663297">
    <property type="component" value="Chromosome 1"/>
</dbReference>
<dbReference type="EMBL" id="CP064747">
    <property type="protein sequence ID" value="QPC60369.1"/>
    <property type="molecule type" value="Genomic_DNA"/>
</dbReference>
<reference evidence="2 4" key="1">
    <citation type="submission" date="2018-02" db="EMBL/GenBank/DDBJ databases">
        <title>Fusarium culmorum secondary metabolites in fungal-bacterial-plant interactions.</title>
        <authorList>
            <person name="Schmidt R."/>
        </authorList>
    </citation>
    <scope>NUCLEOTIDE SEQUENCE [LARGE SCALE GENOMIC DNA]</scope>
    <source>
        <strain evidence="2 4">PV</strain>
    </source>
</reference>
<gene>
    <name evidence="2" type="ORF">FCULG_00006843</name>
    <name evidence="3" type="ORF">HYE67_002600</name>
</gene>
<dbReference type="EMBL" id="PVEM01000006">
    <property type="protein sequence ID" value="PTD06413.1"/>
    <property type="molecule type" value="Genomic_DNA"/>
</dbReference>
<accession>A0A2T4GS93</accession>
<evidence type="ECO:0000313" key="3">
    <source>
        <dbReference type="EMBL" id="QPC60369.1"/>
    </source>
</evidence>
<sequence>MACFQKKCGTDASSKPRNDPSQHWLYPRFREAVETHACVDTVVSDRQGASTKVNGRTISEI</sequence>
<organism evidence="2 4">
    <name type="scientific">Fusarium culmorum</name>
    <dbReference type="NCBI Taxonomy" id="5516"/>
    <lineage>
        <taxon>Eukaryota</taxon>
        <taxon>Fungi</taxon>
        <taxon>Dikarya</taxon>
        <taxon>Ascomycota</taxon>
        <taxon>Pezizomycotina</taxon>
        <taxon>Sordariomycetes</taxon>
        <taxon>Hypocreomycetidae</taxon>
        <taxon>Hypocreales</taxon>
        <taxon>Nectriaceae</taxon>
        <taxon>Fusarium</taxon>
    </lineage>
</organism>
<reference evidence="3" key="2">
    <citation type="submission" date="2020-11" db="EMBL/GenBank/DDBJ databases">
        <title>The chromosome-scale genome resource for two endophytic Fusarium species: F. culmorum and F. pseudograminearum.</title>
        <authorList>
            <person name="Yuan Z."/>
        </authorList>
    </citation>
    <scope>NUCLEOTIDE SEQUENCE</scope>
    <source>
        <strain evidence="3">Class2-1B</strain>
    </source>
</reference>
<evidence type="ECO:0000313" key="4">
    <source>
        <dbReference type="Proteomes" id="UP000241587"/>
    </source>
</evidence>
<feature type="region of interest" description="Disordered" evidence="1">
    <location>
        <begin position="1"/>
        <end position="22"/>
    </location>
</feature>
<keyword evidence="4" id="KW-1185">Reference proteome</keyword>
<dbReference type="AlphaFoldDB" id="A0A2T4GS93"/>
<dbReference type="OrthoDB" id="10485515at2759"/>
<evidence type="ECO:0000256" key="1">
    <source>
        <dbReference type="SAM" id="MobiDB-lite"/>
    </source>
</evidence>
<name>A0A2T4GS93_FUSCU</name>
<protein>
    <submittedName>
        <fullName evidence="2">Uncharacterized protein</fullName>
    </submittedName>
</protein>
<proteinExistence type="predicted"/>